<evidence type="ECO:0000259" key="9">
    <source>
        <dbReference type="SMART" id="SM00014"/>
    </source>
</evidence>
<keyword evidence="5 8" id="KW-1133">Transmembrane helix</keyword>
<dbReference type="InterPro" id="IPR036938">
    <property type="entry name" value="PAP2/HPO_sf"/>
</dbReference>
<comment type="caution">
    <text evidence="10">The sequence shown here is derived from an EMBL/GenBank/DDBJ whole genome shotgun (WGS) entry which is preliminary data.</text>
</comment>
<dbReference type="GO" id="GO:0016020">
    <property type="term" value="C:membrane"/>
    <property type="evidence" value="ECO:0007669"/>
    <property type="project" value="UniProtKB-SubCell"/>
</dbReference>
<evidence type="ECO:0000313" key="11">
    <source>
        <dbReference type="Proteomes" id="UP001372338"/>
    </source>
</evidence>
<dbReference type="InterPro" id="IPR043216">
    <property type="entry name" value="PAP-like"/>
</dbReference>
<dbReference type="Proteomes" id="UP001372338">
    <property type="component" value="Unassembled WGS sequence"/>
</dbReference>
<feature type="transmembrane region" description="Helical" evidence="8">
    <location>
        <begin position="122"/>
        <end position="142"/>
    </location>
</feature>
<dbReference type="PANTHER" id="PTHR10165">
    <property type="entry name" value="LIPID PHOSPHATE PHOSPHATASE"/>
    <property type="match status" value="1"/>
</dbReference>
<feature type="transmembrane region" description="Helical" evidence="8">
    <location>
        <begin position="162"/>
        <end position="184"/>
    </location>
</feature>
<keyword evidence="11" id="KW-1185">Reference proteome</keyword>
<dbReference type="GO" id="GO:0008195">
    <property type="term" value="F:phosphatidate phosphatase activity"/>
    <property type="evidence" value="ECO:0007669"/>
    <property type="project" value="TreeGrafter"/>
</dbReference>
<keyword evidence="3 8" id="KW-0812">Transmembrane</keyword>
<feature type="transmembrane region" description="Helical" evidence="8">
    <location>
        <begin position="196"/>
        <end position="217"/>
    </location>
</feature>
<feature type="transmembrane region" description="Helical" evidence="8">
    <location>
        <begin position="321"/>
        <end position="339"/>
    </location>
</feature>
<evidence type="ECO:0000256" key="1">
    <source>
        <dbReference type="ARBA" id="ARBA00004141"/>
    </source>
</evidence>
<dbReference type="SMART" id="SM00014">
    <property type="entry name" value="acidPPc"/>
    <property type="match status" value="1"/>
</dbReference>
<name>A0AAN9FJ78_CROPI</name>
<dbReference type="CDD" id="cd03390">
    <property type="entry name" value="PAP2_containing_1_like"/>
    <property type="match status" value="1"/>
</dbReference>
<feature type="transmembrane region" description="Helical" evidence="8">
    <location>
        <begin position="290"/>
        <end position="309"/>
    </location>
</feature>
<feature type="compositionally biased region" description="Basic and acidic residues" evidence="7">
    <location>
        <begin position="402"/>
        <end position="417"/>
    </location>
</feature>
<comment type="similarity">
    <text evidence="2">Belongs to the PA-phosphatase related phosphoesterase family.</text>
</comment>
<dbReference type="SUPFAM" id="SSF48317">
    <property type="entry name" value="Acid phosphatase/Vanadium-dependent haloperoxidase"/>
    <property type="match status" value="1"/>
</dbReference>
<gene>
    <name evidence="10" type="ORF">RIF29_13971</name>
</gene>
<dbReference type="AlphaFoldDB" id="A0AAN9FJ78"/>
<dbReference type="PANTHER" id="PTHR10165:SF203">
    <property type="entry name" value="LIPID PHOSPHATE PHOSPHATASE 3, CHLOROPLASTIC-RELATED"/>
    <property type="match status" value="1"/>
</dbReference>
<evidence type="ECO:0000256" key="4">
    <source>
        <dbReference type="ARBA" id="ARBA00022801"/>
    </source>
</evidence>
<evidence type="ECO:0000256" key="7">
    <source>
        <dbReference type="SAM" id="MobiDB-lite"/>
    </source>
</evidence>
<proteinExistence type="inferred from homology"/>
<organism evidence="10 11">
    <name type="scientific">Crotalaria pallida</name>
    <name type="common">Smooth rattlebox</name>
    <name type="synonym">Crotalaria striata</name>
    <dbReference type="NCBI Taxonomy" id="3830"/>
    <lineage>
        <taxon>Eukaryota</taxon>
        <taxon>Viridiplantae</taxon>
        <taxon>Streptophyta</taxon>
        <taxon>Embryophyta</taxon>
        <taxon>Tracheophyta</taxon>
        <taxon>Spermatophyta</taxon>
        <taxon>Magnoliopsida</taxon>
        <taxon>eudicotyledons</taxon>
        <taxon>Gunneridae</taxon>
        <taxon>Pentapetalae</taxon>
        <taxon>rosids</taxon>
        <taxon>fabids</taxon>
        <taxon>Fabales</taxon>
        <taxon>Fabaceae</taxon>
        <taxon>Papilionoideae</taxon>
        <taxon>50 kb inversion clade</taxon>
        <taxon>genistoids sensu lato</taxon>
        <taxon>core genistoids</taxon>
        <taxon>Crotalarieae</taxon>
        <taxon>Crotalaria</taxon>
    </lineage>
</organism>
<evidence type="ECO:0000256" key="8">
    <source>
        <dbReference type="SAM" id="Phobius"/>
    </source>
</evidence>
<protein>
    <recommendedName>
        <fullName evidence="9">Phosphatidic acid phosphatase type 2/haloperoxidase domain-containing protein</fullName>
    </recommendedName>
</protein>
<dbReference type="GO" id="GO:0006644">
    <property type="term" value="P:phospholipid metabolic process"/>
    <property type="evidence" value="ECO:0007669"/>
    <property type="project" value="InterPro"/>
</dbReference>
<dbReference type="FunFam" id="1.20.144.10:FF:000001">
    <property type="entry name" value="Lipid phosphate phosphatase 2"/>
    <property type="match status" value="1"/>
</dbReference>
<reference evidence="10 11" key="1">
    <citation type="submission" date="2024-01" db="EMBL/GenBank/DDBJ databases">
        <title>The genomes of 5 underutilized Papilionoideae crops provide insights into root nodulation and disease resistanc.</title>
        <authorList>
            <person name="Yuan L."/>
        </authorList>
    </citation>
    <scope>NUCLEOTIDE SEQUENCE [LARGE SCALE GENOMIC DNA]</scope>
    <source>
        <strain evidence="10">ZHUSHIDOU_FW_LH</strain>
        <tissue evidence="10">Leaf</tissue>
    </source>
</reference>
<evidence type="ECO:0000256" key="6">
    <source>
        <dbReference type="ARBA" id="ARBA00023136"/>
    </source>
</evidence>
<keyword evidence="4" id="KW-0378">Hydrolase</keyword>
<accession>A0AAN9FJ78</accession>
<sequence length="417" mass="47392">MTSPLPRSSKRTLLMVLRISILHLHETPFLSLSVPPLNYSKSMAWSDIRSLIRFNFVRTRFQDLSSRWLGISAVTGARYSPINFPLINRKEEEEFRMREVQLGSHTLTSHGYTVARSHKHDWLILLLLVVIEIILYIIHPFYRFVGKDMMTDLKYPLKSNTVPVWAVPIYAVLLPMLIFLIVYIRRRDIYDLHHSILGLLFSVLVTAVLTDAIKNAVGRPRPDFFWRCFPDGKAVYDALGGVFCHGDKKVIKEGHKSFPSGHTAWSFAGLGFLSLYLSGKIKAFDSTGHVAKLCIVFLPLLFASLVGISRVDDYWHHWQDVFAGGLLGLVMATFCYLQFFPPPYHSEGWGPYAYFRMLEESRGMTQNPNTQTSGQTQLALAEAQVENQEGQSHHGCMGLGLARDRGPTLDDMESGRR</sequence>
<comment type="subcellular location">
    <subcellularLocation>
        <location evidence="1">Membrane</location>
        <topology evidence="1">Multi-pass membrane protein</topology>
    </subcellularLocation>
</comment>
<evidence type="ECO:0000256" key="3">
    <source>
        <dbReference type="ARBA" id="ARBA00022692"/>
    </source>
</evidence>
<dbReference type="EMBL" id="JAYWIO010000003">
    <property type="protein sequence ID" value="KAK7272928.1"/>
    <property type="molecule type" value="Genomic_DNA"/>
</dbReference>
<dbReference type="Gene3D" id="1.20.144.10">
    <property type="entry name" value="Phosphatidic acid phosphatase type 2/haloperoxidase"/>
    <property type="match status" value="1"/>
</dbReference>
<feature type="region of interest" description="Disordered" evidence="7">
    <location>
        <begin position="392"/>
        <end position="417"/>
    </location>
</feature>
<dbReference type="InterPro" id="IPR000326">
    <property type="entry name" value="PAP2/HPO"/>
</dbReference>
<keyword evidence="6 8" id="KW-0472">Membrane</keyword>
<evidence type="ECO:0000256" key="5">
    <source>
        <dbReference type="ARBA" id="ARBA00022989"/>
    </source>
</evidence>
<dbReference type="GO" id="GO:0046839">
    <property type="term" value="P:phospholipid dephosphorylation"/>
    <property type="evidence" value="ECO:0007669"/>
    <property type="project" value="TreeGrafter"/>
</dbReference>
<dbReference type="Pfam" id="PF01569">
    <property type="entry name" value="PAP2"/>
    <property type="match status" value="1"/>
</dbReference>
<evidence type="ECO:0000256" key="2">
    <source>
        <dbReference type="ARBA" id="ARBA00008816"/>
    </source>
</evidence>
<feature type="domain" description="Phosphatidic acid phosphatase type 2/haloperoxidase" evidence="9">
    <location>
        <begin position="199"/>
        <end position="336"/>
    </location>
</feature>
<evidence type="ECO:0000313" key="10">
    <source>
        <dbReference type="EMBL" id="KAK7272928.1"/>
    </source>
</evidence>